<dbReference type="AlphaFoldDB" id="A0A2U1E3V7"/>
<sequence>MKVIVGLGNPGAKYELSRHNAGFWVLDNFADKHGVSIDKPKFNALVGEFNKSGEKIILVKPMTYMNESGVAVSEILKFYKLDLSDLIVVVDDIEIELGTLRIRKKGGKGTHNGLKSIFNHLKSDDYIKVKLGVGKFMRDCDLADFVLARPPKKDSEIIDLLVNKAVDSLDAILDIGIDNAMNNYNGKIEING</sequence>
<reference evidence="9 10" key="1">
    <citation type="submission" date="2018-04" db="EMBL/GenBank/DDBJ databases">
        <title>Genomic Encyclopedia of Type Strains, Phase IV (KMG-IV): sequencing the most valuable type-strain genomes for metagenomic binning, comparative biology and taxonomic classification.</title>
        <authorList>
            <person name="Goeker M."/>
        </authorList>
    </citation>
    <scope>NUCLEOTIDE SEQUENCE [LARGE SCALE GENOMIC DNA]</scope>
    <source>
        <strain evidence="9 10">DSM 20705</strain>
    </source>
</reference>
<dbReference type="InterPro" id="IPR018171">
    <property type="entry name" value="Pept_tRNA_hydro_CS"/>
</dbReference>
<comment type="subcellular location">
    <subcellularLocation>
        <location evidence="8">Cytoplasm</location>
    </subcellularLocation>
</comment>
<dbReference type="GO" id="GO:0072344">
    <property type="term" value="P:rescue of stalled ribosome"/>
    <property type="evidence" value="ECO:0007669"/>
    <property type="project" value="UniProtKB-UniRule"/>
</dbReference>
<evidence type="ECO:0000313" key="9">
    <source>
        <dbReference type="EMBL" id="PVY94532.1"/>
    </source>
</evidence>
<dbReference type="RefSeq" id="WP_034545444.1">
    <property type="nucleotide sequence ID" value="NZ_QEKV01000004.1"/>
</dbReference>
<evidence type="ECO:0000313" key="10">
    <source>
        <dbReference type="Proteomes" id="UP000245793"/>
    </source>
</evidence>
<evidence type="ECO:0000256" key="3">
    <source>
        <dbReference type="ARBA" id="ARBA00022801"/>
    </source>
</evidence>
<proteinExistence type="inferred from homology"/>
<keyword evidence="2 8" id="KW-0820">tRNA-binding</keyword>
<organism evidence="9 10">
    <name type="scientific">Ezakiella coagulans</name>
    <dbReference type="NCBI Taxonomy" id="46507"/>
    <lineage>
        <taxon>Bacteria</taxon>
        <taxon>Bacillati</taxon>
        <taxon>Bacillota</taxon>
        <taxon>Tissierellia</taxon>
        <taxon>Ezakiella</taxon>
    </lineage>
</organism>
<feature type="binding site" evidence="8">
    <location>
        <position position="112"/>
    </location>
    <ligand>
        <name>tRNA</name>
        <dbReference type="ChEBI" id="CHEBI:17843"/>
    </ligand>
</feature>
<dbReference type="InterPro" id="IPR001328">
    <property type="entry name" value="Pept_tRNA_hydro"/>
</dbReference>
<dbReference type="InterPro" id="IPR036416">
    <property type="entry name" value="Pept_tRNA_hydro_sf"/>
</dbReference>
<dbReference type="CDD" id="cd00462">
    <property type="entry name" value="PTH"/>
    <property type="match status" value="1"/>
</dbReference>
<dbReference type="FunFam" id="3.40.50.1470:FF:000001">
    <property type="entry name" value="Peptidyl-tRNA hydrolase"/>
    <property type="match status" value="1"/>
</dbReference>
<keyword evidence="3 8" id="KW-0378">Hydrolase</keyword>
<dbReference type="HAMAP" id="MF_00083">
    <property type="entry name" value="Pept_tRNA_hydro_bact"/>
    <property type="match status" value="1"/>
</dbReference>
<evidence type="ECO:0000256" key="1">
    <source>
        <dbReference type="ARBA" id="ARBA00013260"/>
    </source>
</evidence>
<feature type="binding site" evidence="8">
    <location>
        <position position="66"/>
    </location>
    <ligand>
        <name>tRNA</name>
        <dbReference type="ChEBI" id="CHEBI:17843"/>
    </ligand>
</feature>
<dbReference type="GO" id="GO:0006515">
    <property type="term" value="P:protein quality control for misfolded or incompletely synthesized proteins"/>
    <property type="evidence" value="ECO:0007669"/>
    <property type="project" value="UniProtKB-UniRule"/>
</dbReference>
<gene>
    <name evidence="8" type="primary">pth</name>
    <name evidence="9" type="ORF">C7381_10433</name>
</gene>
<comment type="function">
    <text evidence="8">Hydrolyzes ribosome-free peptidyl-tRNAs (with 1 or more amino acids incorporated), which drop off the ribosome during protein synthesis, or as a result of ribosome stalling.</text>
</comment>
<dbReference type="EC" id="3.1.1.29" evidence="1 8"/>
<evidence type="ECO:0000256" key="7">
    <source>
        <dbReference type="ARBA" id="ARBA00050038"/>
    </source>
</evidence>
<evidence type="ECO:0000256" key="2">
    <source>
        <dbReference type="ARBA" id="ARBA00022555"/>
    </source>
</evidence>
<feature type="active site" description="Proton acceptor" evidence="8">
    <location>
        <position position="19"/>
    </location>
</feature>
<comment type="function">
    <text evidence="8">Catalyzes the release of premature peptidyl moieties from peptidyl-tRNA molecules trapped in stalled 50S ribosomal subunits, and thus maintains levels of free tRNAs and 50S ribosomes.</text>
</comment>
<name>A0A2U1E3V7_9FIRM</name>
<dbReference type="Proteomes" id="UP000245793">
    <property type="component" value="Unassembled WGS sequence"/>
</dbReference>
<evidence type="ECO:0000256" key="8">
    <source>
        <dbReference type="HAMAP-Rule" id="MF_00083"/>
    </source>
</evidence>
<accession>A0A2U1E3V7</accession>
<dbReference type="PANTHER" id="PTHR17224:SF1">
    <property type="entry name" value="PEPTIDYL-TRNA HYDROLASE"/>
    <property type="match status" value="1"/>
</dbReference>
<dbReference type="GO" id="GO:0005737">
    <property type="term" value="C:cytoplasm"/>
    <property type="evidence" value="ECO:0007669"/>
    <property type="project" value="UniProtKB-SubCell"/>
</dbReference>
<dbReference type="Pfam" id="PF01195">
    <property type="entry name" value="Pept_tRNA_hydro"/>
    <property type="match status" value="1"/>
</dbReference>
<dbReference type="SUPFAM" id="SSF53178">
    <property type="entry name" value="Peptidyl-tRNA hydrolase-like"/>
    <property type="match status" value="1"/>
</dbReference>
<keyword evidence="4 8" id="KW-0694">RNA-binding</keyword>
<keyword evidence="8" id="KW-0963">Cytoplasm</keyword>
<comment type="caution">
    <text evidence="9">The sequence shown here is derived from an EMBL/GenBank/DDBJ whole genome shotgun (WGS) entry which is preliminary data.</text>
</comment>
<dbReference type="NCBIfam" id="TIGR00447">
    <property type="entry name" value="pth"/>
    <property type="match status" value="1"/>
</dbReference>
<dbReference type="GO" id="GO:0004045">
    <property type="term" value="F:peptidyl-tRNA hydrolase activity"/>
    <property type="evidence" value="ECO:0007669"/>
    <property type="project" value="UniProtKB-UniRule"/>
</dbReference>
<comment type="subunit">
    <text evidence="8">Monomer.</text>
</comment>
<dbReference type="Gene3D" id="3.40.50.1470">
    <property type="entry name" value="Peptidyl-tRNA hydrolase"/>
    <property type="match status" value="1"/>
</dbReference>
<dbReference type="GO" id="GO:0000049">
    <property type="term" value="F:tRNA binding"/>
    <property type="evidence" value="ECO:0007669"/>
    <property type="project" value="UniProtKB-UniRule"/>
</dbReference>
<feature type="site" description="Stabilizes the basic form of H active site to accept a proton" evidence="8">
    <location>
        <position position="91"/>
    </location>
</feature>
<dbReference type="PROSITE" id="PS01196">
    <property type="entry name" value="PEPT_TRNA_HYDROL_2"/>
    <property type="match status" value="1"/>
</dbReference>
<protein>
    <recommendedName>
        <fullName evidence="7 8">Peptidyl-tRNA hydrolase</fullName>
        <shortName evidence="8">Pth</shortName>
        <ecNumber evidence="1 8">3.1.1.29</ecNumber>
    </recommendedName>
</protein>
<feature type="binding site" evidence="8">
    <location>
        <position position="64"/>
    </location>
    <ligand>
        <name>tRNA</name>
        <dbReference type="ChEBI" id="CHEBI:17843"/>
    </ligand>
</feature>
<feature type="site" description="Discriminates between blocked and unblocked aminoacyl-tRNA" evidence="8">
    <location>
        <position position="9"/>
    </location>
</feature>
<keyword evidence="10" id="KW-1185">Reference proteome</keyword>
<comment type="catalytic activity">
    <reaction evidence="6 8">
        <text>an N-acyl-L-alpha-aminoacyl-tRNA + H2O = an N-acyl-L-amino acid + a tRNA + H(+)</text>
        <dbReference type="Rhea" id="RHEA:54448"/>
        <dbReference type="Rhea" id="RHEA-COMP:10123"/>
        <dbReference type="Rhea" id="RHEA-COMP:13883"/>
        <dbReference type="ChEBI" id="CHEBI:15377"/>
        <dbReference type="ChEBI" id="CHEBI:15378"/>
        <dbReference type="ChEBI" id="CHEBI:59874"/>
        <dbReference type="ChEBI" id="CHEBI:78442"/>
        <dbReference type="ChEBI" id="CHEBI:138191"/>
        <dbReference type="EC" id="3.1.1.29"/>
    </reaction>
</comment>
<evidence type="ECO:0000256" key="4">
    <source>
        <dbReference type="ARBA" id="ARBA00022884"/>
    </source>
</evidence>
<evidence type="ECO:0000256" key="5">
    <source>
        <dbReference type="ARBA" id="ARBA00038063"/>
    </source>
</evidence>
<comment type="similarity">
    <text evidence="5 8">Belongs to the PTH family.</text>
</comment>
<evidence type="ECO:0000256" key="6">
    <source>
        <dbReference type="ARBA" id="ARBA00048707"/>
    </source>
</evidence>
<feature type="binding site" evidence="8">
    <location>
        <position position="14"/>
    </location>
    <ligand>
        <name>tRNA</name>
        <dbReference type="ChEBI" id="CHEBI:17843"/>
    </ligand>
</feature>
<dbReference type="EMBL" id="QEKV01000004">
    <property type="protein sequence ID" value="PVY94532.1"/>
    <property type="molecule type" value="Genomic_DNA"/>
</dbReference>
<dbReference type="PANTHER" id="PTHR17224">
    <property type="entry name" value="PEPTIDYL-TRNA HYDROLASE"/>
    <property type="match status" value="1"/>
</dbReference>